<sequence length="632" mass="68592">MRLRNRVMMPPHGSAIGNLWGSEADAERNIAYWKARAEAGVAWIDGVSGHIRNRFIPGFEPTGIGAEYTGYYRLPFFVERVQQFADTMHAAGATVSAQMTMQGGVPHAPSPTLSNPVTNVVPHVLNRDEIRWFVDEYRYSAERAQQARLDGIEMHLNHDDMLEWFLSPLTNHRTDEYGGSPENRARFAVEALTAVRDVVGTRMTVGVRLNLREEVPGGYDVGGGREIAQYLESTGLIDFVHLVVGSPWGNPSYIQPHFYDPGQWAALAGEIKRSLRIPVVHTGRINGPDVAERVLADGHADVVGMARAHIADPEILVKAREGRTDDIRPCVGGNDCISRRYVEGLPFGCAVNPHAAKEIDGVRPRADVAKRLLVVGGGPAGMELAALTAEAGHDVAIWEAGDRLGGQLRIAVNAPTYDQFARYLDWQTRRLDRLGVDVRLGTSANAENVLAEQADVVAVATGATVRTPAIPGADTAANIRDVLTGAATVEGRVLVVAQDDHMPPLAVADHVSERGHQVTVVYATPGPAPLLGRYIAGGILGRLGERDVEFRFMEEVTEIAGDAVAVRNVYSGRAGKLTGFDSVVLACGGISDSALYEQLRERREQVHVLGDAYAPRRLVFATRQAYALAQLI</sequence>
<dbReference type="Gene3D" id="3.50.50.60">
    <property type="entry name" value="FAD/NAD(P)-binding domain"/>
    <property type="match status" value="1"/>
</dbReference>
<accession>A0ABX1J7M6</accession>
<evidence type="ECO:0000259" key="10">
    <source>
        <dbReference type="Pfam" id="PF00724"/>
    </source>
</evidence>
<keyword evidence="12" id="KW-1185">Reference proteome</keyword>
<protein>
    <submittedName>
        <fullName evidence="11">FAD-dependent oxidoreductase</fullName>
    </submittedName>
</protein>
<comment type="caution">
    <text evidence="11">The sequence shown here is derived from an EMBL/GenBank/DDBJ whole genome shotgun (WGS) entry which is preliminary data.</text>
</comment>
<dbReference type="Pfam" id="PF13450">
    <property type="entry name" value="NAD_binding_8"/>
    <property type="match status" value="1"/>
</dbReference>
<feature type="domain" description="NADH:flavin oxidoreductase/NADH oxidase N-terminal" evidence="10">
    <location>
        <begin position="117"/>
        <end position="325"/>
    </location>
</feature>
<reference evidence="11 12" key="1">
    <citation type="submission" date="2020-04" db="EMBL/GenBank/DDBJ databases">
        <title>Novel species.</title>
        <authorList>
            <person name="Teo W.F.A."/>
            <person name="Lipun K."/>
            <person name="Srisuk N."/>
            <person name="Duangmal K."/>
        </authorList>
    </citation>
    <scope>NUCLEOTIDE SEQUENCE [LARGE SCALE GENOMIC DNA]</scope>
    <source>
        <strain evidence="11 12">K13G38</strain>
    </source>
</reference>
<dbReference type="SUPFAM" id="SSF51905">
    <property type="entry name" value="FAD/NAD(P)-binding domain"/>
    <property type="match status" value="1"/>
</dbReference>
<evidence type="ECO:0000256" key="6">
    <source>
        <dbReference type="ARBA" id="ARBA00022723"/>
    </source>
</evidence>
<dbReference type="EMBL" id="JAAXLS010000017">
    <property type="protein sequence ID" value="NKQ55803.1"/>
    <property type="molecule type" value="Genomic_DNA"/>
</dbReference>
<keyword evidence="5" id="KW-0288">FMN</keyword>
<dbReference type="PANTHER" id="PTHR42917">
    <property type="entry name" value="2,4-DIENOYL-COA REDUCTASE"/>
    <property type="match status" value="1"/>
</dbReference>
<dbReference type="PRINTS" id="PR00368">
    <property type="entry name" value="FADPNR"/>
</dbReference>
<dbReference type="Pfam" id="PF00724">
    <property type="entry name" value="Oxidored_FMN"/>
    <property type="match status" value="1"/>
</dbReference>
<keyword evidence="7" id="KW-0560">Oxidoreductase</keyword>
<evidence type="ECO:0000256" key="2">
    <source>
        <dbReference type="ARBA" id="ARBA00001966"/>
    </source>
</evidence>
<dbReference type="SUPFAM" id="SSF51395">
    <property type="entry name" value="FMN-linked oxidoreductases"/>
    <property type="match status" value="1"/>
</dbReference>
<evidence type="ECO:0000256" key="8">
    <source>
        <dbReference type="ARBA" id="ARBA00023004"/>
    </source>
</evidence>
<comment type="cofactor">
    <cofactor evidence="2">
        <name>[4Fe-4S] cluster</name>
        <dbReference type="ChEBI" id="CHEBI:49883"/>
    </cofactor>
</comment>
<organism evidence="11 12">
    <name type="scientific">Amycolatopsis acididurans</name>
    <dbReference type="NCBI Taxonomy" id="2724524"/>
    <lineage>
        <taxon>Bacteria</taxon>
        <taxon>Bacillati</taxon>
        <taxon>Actinomycetota</taxon>
        <taxon>Actinomycetes</taxon>
        <taxon>Pseudonocardiales</taxon>
        <taxon>Pseudonocardiaceae</taxon>
        <taxon>Amycolatopsis</taxon>
    </lineage>
</organism>
<evidence type="ECO:0000256" key="4">
    <source>
        <dbReference type="ARBA" id="ARBA00022630"/>
    </source>
</evidence>
<evidence type="ECO:0000256" key="5">
    <source>
        <dbReference type="ARBA" id="ARBA00022643"/>
    </source>
</evidence>
<dbReference type="InterPro" id="IPR036188">
    <property type="entry name" value="FAD/NAD-bd_sf"/>
</dbReference>
<dbReference type="Proteomes" id="UP000715441">
    <property type="component" value="Unassembled WGS sequence"/>
</dbReference>
<evidence type="ECO:0000256" key="3">
    <source>
        <dbReference type="ARBA" id="ARBA00011048"/>
    </source>
</evidence>
<gene>
    <name evidence="11" type="ORF">HFP15_23280</name>
</gene>
<evidence type="ECO:0000313" key="11">
    <source>
        <dbReference type="EMBL" id="NKQ55803.1"/>
    </source>
</evidence>
<keyword evidence="6" id="KW-0479">Metal-binding</keyword>
<comment type="cofactor">
    <cofactor evidence="1">
        <name>FMN</name>
        <dbReference type="ChEBI" id="CHEBI:58210"/>
    </cofactor>
</comment>
<evidence type="ECO:0000313" key="12">
    <source>
        <dbReference type="Proteomes" id="UP000715441"/>
    </source>
</evidence>
<dbReference type="PANTHER" id="PTHR42917:SF2">
    <property type="entry name" value="2,4-DIENOYL-COA REDUCTASE [(2E)-ENOYL-COA-PRODUCING]"/>
    <property type="match status" value="1"/>
</dbReference>
<proteinExistence type="inferred from homology"/>
<dbReference type="Gene3D" id="3.40.50.720">
    <property type="entry name" value="NAD(P)-binding Rossmann-like Domain"/>
    <property type="match status" value="1"/>
</dbReference>
<dbReference type="PRINTS" id="PR00411">
    <property type="entry name" value="PNDRDTASEI"/>
</dbReference>
<dbReference type="InterPro" id="IPR051793">
    <property type="entry name" value="NADH:flavin_oxidoreductase"/>
</dbReference>
<dbReference type="InterPro" id="IPR013785">
    <property type="entry name" value="Aldolase_TIM"/>
</dbReference>
<evidence type="ECO:0000256" key="1">
    <source>
        <dbReference type="ARBA" id="ARBA00001917"/>
    </source>
</evidence>
<keyword evidence="8" id="KW-0408">Iron</keyword>
<comment type="similarity">
    <text evidence="3">In the N-terminal section; belongs to the NADH:flavin oxidoreductase/NADH oxidase family.</text>
</comment>
<evidence type="ECO:0000256" key="9">
    <source>
        <dbReference type="ARBA" id="ARBA00023014"/>
    </source>
</evidence>
<keyword evidence="4" id="KW-0285">Flavoprotein</keyword>
<evidence type="ECO:0000256" key="7">
    <source>
        <dbReference type="ARBA" id="ARBA00023002"/>
    </source>
</evidence>
<name>A0ABX1J7M6_9PSEU</name>
<keyword evidence="9" id="KW-0411">Iron-sulfur</keyword>
<dbReference type="Gene3D" id="3.20.20.70">
    <property type="entry name" value="Aldolase class I"/>
    <property type="match status" value="1"/>
</dbReference>
<dbReference type="InterPro" id="IPR001155">
    <property type="entry name" value="OxRdtase_FMN_N"/>
</dbReference>